<keyword evidence="3" id="KW-0812">Transmembrane</keyword>
<dbReference type="Gene3D" id="2.60.40.2440">
    <property type="entry name" value="Carbohydrate binding type-21 domain"/>
    <property type="match status" value="1"/>
</dbReference>
<dbReference type="GO" id="GO:0005979">
    <property type="term" value="P:regulation of glycogen biosynthetic process"/>
    <property type="evidence" value="ECO:0007669"/>
    <property type="project" value="TreeGrafter"/>
</dbReference>
<dbReference type="InterPro" id="IPR050782">
    <property type="entry name" value="PP1_regulatory_subunit_3"/>
</dbReference>
<evidence type="ECO:0000313" key="5">
    <source>
        <dbReference type="EMBL" id="KAJ8919650.1"/>
    </source>
</evidence>
<evidence type="ECO:0000256" key="3">
    <source>
        <dbReference type="SAM" id="Phobius"/>
    </source>
</evidence>
<feature type="domain" description="CBM21" evidence="4">
    <location>
        <begin position="426"/>
        <end position="535"/>
    </location>
</feature>
<evidence type="ECO:0000259" key="4">
    <source>
        <dbReference type="PROSITE" id="PS51159"/>
    </source>
</evidence>
<dbReference type="GO" id="GO:0000164">
    <property type="term" value="C:protein phosphatase type 1 complex"/>
    <property type="evidence" value="ECO:0007669"/>
    <property type="project" value="TreeGrafter"/>
</dbReference>
<sequence length="633" mass="71728">MSVSQQRKPRDYIDYNRTHYQSKERRNSRNRILKEKEEMRRELDKLKEEVKLMRLINGELVKGFVEMTGKPMTSDSEKCGLGSLLSMSCRGKAEAFARRLHSRLRSLGSQDETRPADESSWLAAHENPISLSQPRHSTDSDVYLDFDLLESPGSPEEELDDSELHRLINRDNLKHSRKEECHCPRLKELPSLRSPSNDSDSDGPFYDTTENEDEHRRDVDNDANSDSSKSQDTETGICVSSDDSSSTYGEESFVTISECVPQLCSLSDEVSMLSIKDDLASLEFDVPIPGKSDGSDGPETYISCLSVDKDLTCPETVETASQTQVLDIQVNKDEARNDSEGEEEERIPRVRRCSSLKTGLDLADVRTFLDEIPKVPNSAFEDLTDVDLSESPSVNSLLSTNMTHGVKADRILMPLFQQPGSLPNFLDLVRDNQVCLENAYVDDPLMFSIKGVVRVRNLDFHKSAYIRYSLDSWKTFADVQAVYVENSCDGFSDKFSFLIYAHTLSVGQRIEFACRFQCKGIQYWDNNKGANYCFQCLPATHNTPVAPITTMDDWGASFYYQEDDDENDDDDLVVGVGDVDLSTKAVQDFILNTLATKERVAQQRRKVDVLTIFVILVFSILFMYLQKAIYFTK</sequence>
<dbReference type="PANTHER" id="PTHR12307:SF36">
    <property type="entry name" value="GLYCOGEN-BINDING SUBUNIT 76A"/>
    <property type="match status" value="1"/>
</dbReference>
<feature type="compositionally biased region" description="Polar residues" evidence="2">
    <location>
        <begin position="222"/>
        <end position="234"/>
    </location>
</feature>
<keyword evidence="6" id="KW-1185">Reference proteome</keyword>
<dbReference type="EMBL" id="JANEYG010000016">
    <property type="protein sequence ID" value="KAJ8919650.1"/>
    <property type="molecule type" value="Genomic_DNA"/>
</dbReference>
<feature type="coiled-coil region" evidence="1">
    <location>
        <begin position="29"/>
        <end position="56"/>
    </location>
</feature>
<evidence type="ECO:0000256" key="2">
    <source>
        <dbReference type="SAM" id="MobiDB-lite"/>
    </source>
</evidence>
<dbReference type="InterPro" id="IPR005036">
    <property type="entry name" value="CBM21_dom"/>
</dbReference>
<dbReference type="Pfam" id="PF03370">
    <property type="entry name" value="CBM_21"/>
    <property type="match status" value="1"/>
</dbReference>
<gene>
    <name evidence="5" type="ORF">NQ315_006177</name>
</gene>
<feature type="transmembrane region" description="Helical" evidence="3">
    <location>
        <begin position="607"/>
        <end position="625"/>
    </location>
</feature>
<dbReference type="GO" id="GO:2001069">
    <property type="term" value="F:glycogen binding"/>
    <property type="evidence" value="ECO:0007669"/>
    <property type="project" value="TreeGrafter"/>
</dbReference>
<proteinExistence type="predicted"/>
<dbReference type="InterPro" id="IPR038175">
    <property type="entry name" value="CBM21_dom_sf"/>
</dbReference>
<accession>A0AAV8VZZ3</accession>
<protein>
    <recommendedName>
        <fullName evidence="4">CBM21 domain-containing protein</fullName>
    </recommendedName>
</protein>
<feature type="region of interest" description="Disordered" evidence="2">
    <location>
        <begin position="186"/>
        <end position="245"/>
    </location>
</feature>
<keyword evidence="3" id="KW-0472">Membrane</keyword>
<reference evidence="5 6" key="1">
    <citation type="journal article" date="2023" name="Insect Mol. Biol.">
        <title>Genome sequencing provides insights into the evolution of gene families encoding plant cell wall-degrading enzymes in longhorned beetles.</title>
        <authorList>
            <person name="Shin N.R."/>
            <person name="Okamura Y."/>
            <person name="Kirsch R."/>
            <person name="Pauchet Y."/>
        </authorList>
    </citation>
    <scope>NUCLEOTIDE SEQUENCE [LARGE SCALE GENOMIC DNA]</scope>
    <source>
        <strain evidence="5">EAD_L_NR</strain>
    </source>
</reference>
<dbReference type="Proteomes" id="UP001159042">
    <property type="component" value="Unassembled WGS sequence"/>
</dbReference>
<name>A0AAV8VZZ3_9CUCU</name>
<keyword evidence="1" id="KW-0175">Coiled coil</keyword>
<keyword evidence="3" id="KW-1133">Transmembrane helix</keyword>
<dbReference type="PANTHER" id="PTHR12307">
    <property type="entry name" value="PROTEIN PHOSPHATASE 1 REGULATORY SUBUNIT"/>
    <property type="match status" value="1"/>
</dbReference>
<evidence type="ECO:0000256" key="1">
    <source>
        <dbReference type="SAM" id="Coils"/>
    </source>
</evidence>
<evidence type="ECO:0000313" key="6">
    <source>
        <dbReference type="Proteomes" id="UP001159042"/>
    </source>
</evidence>
<organism evidence="5 6">
    <name type="scientific">Exocentrus adspersus</name>
    <dbReference type="NCBI Taxonomy" id="1586481"/>
    <lineage>
        <taxon>Eukaryota</taxon>
        <taxon>Metazoa</taxon>
        <taxon>Ecdysozoa</taxon>
        <taxon>Arthropoda</taxon>
        <taxon>Hexapoda</taxon>
        <taxon>Insecta</taxon>
        <taxon>Pterygota</taxon>
        <taxon>Neoptera</taxon>
        <taxon>Endopterygota</taxon>
        <taxon>Coleoptera</taxon>
        <taxon>Polyphaga</taxon>
        <taxon>Cucujiformia</taxon>
        <taxon>Chrysomeloidea</taxon>
        <taxon>Cerambycidae</taxon>
        <taxon>Lamiinae</taxon>
        <taxon>Acanthocinini</taxon>
        <taxon>Exocentrus</taxon>
    </lineage>
</organism>
<dbReference type="AlphaFoldDB" id="A0AAV8VZZ3"/>
<comment type="caution">
    <text evidence="5">The sequence shown here is derived from an EMBL/GenBank/DDBJ whole genome shotgun (WGS) entry which is preliminary data.</text>
</comment>
<dbReference type="GO" id="GO:0008157">
    <property type="term" value="F:protein phosphatase 1 binding"/>
    <property type="evidence" value="ECO:0007669"/>
    <property type="project" value="TreeGrafter"/>
</dbReference>
<dbReference type="PROSITE" id="PS51159">
    <property type="entry name" value="CBM21"/>
    <property type="match status" value="1"/>
</dbReference>